<gene>
    <name evidence="2" type="ORF">HYR64_07385</name>
</gene>
<comment type="caution">
    <text evidence="2">The sequence shown here is derived from an EMBL/GenBank/DDBJ whole genome shotgun (WGS) entry which is preliminary data.</text>
</comment>
<dbReference type="AlphaFoldDB" id="A0A931M0Y1"/>
<evidence type="ECO:0000313" key="3">
    <source>
        <dbReference type="Proteomes" id="UP000727962"/>
    </source>
</evidence>
<feature type="transmembrane region" description="Helical" evidence="1">
    <location>
        <begin position="183"/>
        <end position="202"/>
    </location>
</feature>
<feature type="transmembrane region" description="Helical" evidence="1">
    <location>
        <begin position="297"/>
        <end position="317"/>
    </location>
</feature>
<dbReference type="Proteomes" id="UP000727962">
    <property type="component" value="Unassembled WGS sequence"/>
</dbReference>
<feature type="transmembrane region" description="Helical" evidence="1">
    <location>
        <begin position="151"/>
        <end position="171"/>
    </location>
</feature>
<feature type="transmembrane region" description="Helical" evidence="1">
    <location>
        <begin position="247"/>
        <end position="265"/>
    </location>
</feature>
<keyword evidence="1" id="KW-0812">Transmembrane</keyword>
<feature type="transmembrane region" description="Helical" evidence="1">
    <location>
        <begin position="89"/>
        <end position="115"/>
    </location>
</feature>
<accession>A0A931M0Y1</accession>
<feature type="transmembrane region" description="Helical" evidence="1">
    <location>
        <begin position="46"/>
        <end position="69"/>
    </location>
</feature>
<organism evidence="2 3">
    <name type="scientific">Fimbriimonas ginsengisoli</name>
    <dbReference type="NCBI Taxonomy" id="1005039"/>
    <lineage>
        <taxon>Bacteria</taxon>
        <taxon>Bacillati</taxon>
        <taxon>Armatimonadota</taxon>
        <taxon>Fimbriimonadia</taxon>
        <taxon>Fimbriimonadales</taxon>
        <taxon>Fimbriimonadaceae</taxon>
        <taxon>Fimbriimonas</taxon>
    </lineage>
</organism>
<evidence type="ECO:0000256" key="1">
    <source>
        <dbReference type="SAM" id="Phobius"/>
    </source>
</evidence>
<name>A0A931M0Y1_FIMGI</name>
<sequence>MTSDPVARFIRDRSLRQGGRQRLRPLRRGEAIDLAARVFRTLGWPFLRLSFVPALLCTAAIGFVLQYALPGLYQTTHPNDWFAQVLDTGMALAIATLVGGPLYLIGVASVTAGVASLTSDYMLGNVPDEESALGVMARKLGALVRLSIREAVISLWGVFVALGLFVASSVLDHLNVSGPWSGLTVGVAIMGIALGGVVFLVVRSNHALAPVALVLENLGPRAAAKRSSFLVNRAVGIGNVQSSVVELALACLLVLVLVSGGLYLAESIFDLSDHWRSIVSGFPLPGIWIAAFDWLKWFLSLWVILPLWATGATLIYYDRRVQLEGYDVDCLAQEVWRTDGKARFQL</sequence>
<keyword evidence="1" id="KW-1133">Transmembrane helix</keyword>
<proteinExistence type="predicted"/>
<reference evidence="2" key="1">
    <citation type="submission" date="2020-07" db="EMBL/GenBank/DDBJ databases">
        <title>Huge and variable diversity of episymbiotic CPR bacteria and DPANN archaea in groundwater ecosystems.</title>
        <authorList>
            <person name="He C.Y."/>
            <person name="Keren R."/>
            <person name="Whittaker M."/>
            <person name="Farag I.F."/>
            <person name="Doudna J."/>
            <person name="Cate J.H.D."/>
            <person name="Banfield J.F."/>
        </authorList>
    </citation>
    <scope>NUCLEOTIDE SEQUENCE</scope>
    <source>
        <strain evidence="2">NC_groundwater_17_Pr7_B-0.1um_64_12</strain>
    </source>
</reference>
<dbReference type="EMBL" id="JACOSL010000043">
    <property type="protein sequence ID" value="MBI1756911.1"/>
    <property type="molecule type" value="Genomic_DNA"/>
</dbReference>
<keyword evidence="1" id="KW-0472">Membrane</keyword>
<protein>
    <submittedName>
        <fullName evidence="2">Uncharacterized protein</fullName>
    </submittedName>
</protein>
<evidence type="ECO:0000313" key="2">
    <source>
        <dbReference type="EMBL" id="MBI1756911.1"/>
    </source>
</evidence>